<feature type="compositionally biased region" description="Polar residues" evidence="1">
    <location>
        <begin position="136"/>
        <end position="149"/>
    </location>
</feature>
<reference evidence="2" key="1">
    <citation type="submission" date="2021-12" db="EMBL/GenBank/DDBJ databases">
        <authorList>
            <person name="King R."/>
        </authorList>
    </citation>
    <scope>NUCLEOTIDE SEQUENCE</scope>
</reference>
<feature type="compositionally biased region" description="Polar residues" evidence="1">
    <location>
        <begin position="114"/>
        <end position="125"/>
    </location>
</feature>
<evidence type="ECO:0008006" key="4">
    <source>
        <dbReference type="Google" id="ProtNLM"/>
    </source>
</evidence>
<feature type="region of interest" description="Disordered" evidence="1">
    <location>
        <begin position="108"/>
        <end position="195"/>
    </location>
</feature>
<dbReference type="Proteomes" id="UP001153292">
    <property type="component" value="Chromosome 17"/>
</dbReference>
<keyword evidence="3" id="KW-1185">Reference proteome</keyword>
<evidence type="ECO:0000256" key="1">
    <source>
        <dbReference type="SAM" id="MobiDB-lite"/>
    </source>
</evidence>
<dbReference type="EMBL" id="OU963910">
    <property type="protein sequence ID" value="CAH0400492.1"/>
    <property type="molecule type" value="Genomic_DNA"/>
</dbReference>
<protein>
    <recommendedName>
        <fullName evidence="4">BHLH domain-containing protein</fullName>
    </recommendedName>
</protein>
<proteinExistence type="predicted"/>
<organism evidence="2 3">
    <name type="scientific">Chilo suppressalis</name>
    <name type="common">Asiatic rice borer moth</name>
    <dbReference type="NCBI Taxonomy" id="168631"/>
    <lineage>
        <taxon>Eukaryota</taxon>
        <taxon>Metazoa</taxon>
        <taxon>Ecdysozoa</taxon>
        <taxon>Arthropoda</taxon>
        <taxon>Hexapoda</taxon>
        <taxon>Insecta</taxon>
        <taxon>Pterygota</taxon>
        <taxon>Neoptera</taxon>
        <taxon>Endopterygota</taxon>
        <taxon>Lepidoptera</taxon>
        <taxon>Glossata</taxon>
        <taxon>Ditrysia</taxon>
        <taxon>Pyraloidea</taxon>
        <taxon>Crambidae</taxon>
        <taxon>Crambinae</taxon>
        <taxon>Chilo</taxon>
    </lineage>
</organism>
<gene>
    <name evidence="2" type="ORF">CHILSU_LOCUS3686</name>
</gene>
<sequence length="232" mass="25601">MSDDENNQPRKRGRPPGKNRPALTEDQKRARNAQLERVRRGEIADETSNLATEMRAKPKIKLAELLAENLTHLISEQSKESVEELEATNQALRNEIQKLKRIKAELDAARAADQGTQEPSPSGVGTSELLDAASSDLESPSRTRLSSEQQPDDEKPPPLLPPTPAPTARSSSETEPETSPPHLQPTDRAEECAGSVLSPEVLRDIGEQLGVDLVRQFQLEPWPPDDDFFVPP</sequence>
<feature type="region of interest" description="Disordered" evidence="1">
    <location>
        <begin position="1"/>
        <end position="53"/>
    </location>
</feature>
<name>A0ABN8AY91_CHISP</name>
<evidence type="ECO:0000313" key="3">
    <source>
        <dbReference type="Proteomes" id="UP001153292"/>
    </source>
</evidence>
<accession>A0ABN8AY91</accession>
<feature type="compositionally biased region" description="Basic and acidic residues" evidence="1">
    <location>
        <begin position="23"/>
        <end position="43"/>
    </location>
</feature>
<evidence type="ECO:0000313" key="2">
    <source>
        <dbReference type="EMBL" id="CAH0400492.1"/>
    </source>
</evidence>